<sequence length="482" mass="55475">MEKLNIDCFILIFNELQADKKSLYSCLLVNKEWYHLVVPILWGNYPYFNCEKSKEKYSNIILSCLPTSSKQLLFDNNIKLSSAILSNTLTFNYVSFCKFHRTGIIDNIIKVVFKENLSIVDYSKKRNLLEQEIYKLFISQCEGIKELDWRTSQPLPSFPGAITFFSQLYSLYIDLYYVDSHNLYQMAQICKDLNALYVRNFIQDIPGLISLINAQRNLKIISFDFNIKKGTCEGLSEALARKGCTINELSLFGSVGIIPHSFLTSLINLKDLTIYYDCENYGGIKEFQKCLANSEFPNLQFLEIDDGSLCFKELAMLIEKTKGNITYISVYMSNRSADNTGMLLKAISNHCPNIENLTTYIGSDDLIYVKSLLMDCNNLMSLCLNSFNENNDMGDELLNILIRFSPKYLTDITISGNLEYSISAFINFFESYRERKPLCFYINDNGEHITTGHVDVVNKYHGERIITSSNLLVYDHFNFAYN</sequence>
<dbReference type="Proteomes" id="UP000684084">
    <property type="component" value="Unassembled WGS sequence"/>
</dbReference>
<gene>
    <name evidence="1" type="ORF">CHRIB12_LOCUS1361</name>
</gene>
<evidence type="ECO:0000313" key="2">
    <source>
        <dbReference type="Proteomes" id="UP000684084"/>
    </source>
</evidence>
<dbReference type="EMBL" id="CAGKOT010000002">
    <property type="protein sequence ID" value="CAB5308717.1"/>
    <property type="molecule type" value="Genomic_DNA"/>
</dbReference>
<reference evidence="1" key="1">
    <citation type="submission" date="2020-05" db="EMBL/GenBank/DDBJ databases">
        <authorList>
            <person name="Rincon C."/>
            <person name="Sanders R I."/>
            <person name="Robbins C."/>
            <person name="Chaturvedi A."/>
        </authorList>
    </citation>
    <scope>NUCLEOTIDE SEQUENCE</scope>
    <source>
        <strain evidence="1">CHB12</strain>
    </source>
</reference>
<proteinExistence type="predicted"/>
<dbReference type="InterPro" id="IPR032675">
    <property type="entry name" value="LRR_dom_sf"/>
</dbReference>
<accession>A0A2I1F5Z0</accession>
<dbReference type="SUPFAM" id="SSF52047">
    <property type="entry name" value="RNI-like"/>
    <property type="match status" value="1"/>
</dbReference>
<dbReference type="OrthoDB" id="2330282at2759"/>
<name>A0A2I1F5Z0_9GLOM</name>
<protein>
    <submittedName>
        <fullName evidence="1">Uncharacterized protein</fullName>
    </submittedName>
</protein>
<dbReference type="AlphaFoldDB" id="A0A2I1F5Z0"/>
<evidence type="ECO:0000313" key="1">
    <source>
        <dbReference type="EMBL" id="CAB5308717.1"/>
    </source>
</evidence>
<organism evidence="1 2">
    <name type="scientific">Rhizophagus irregularis</name>
    <dbReference type="NCBI Taxonomy" id="588596"/>
    <lineage>
        <taxon>Eukaryota</taxon>
        <taxon>Fungi</taxon>
        <taxon>Fungi incertae sedis</taxon>
        <taxon>Mucoromycota</taxon>
        <taxon>Glomeromycotina</taxon>
        <taxon>Glomeromycetes</taxon>
        <taxon>Glomerales</taxon>
        <taxon>Glomeraceae</taxon>
        <taxon>Rhizophagus</taxon>
    </lineage>
</organism>
<dbReference type="Gene3D" id="3.80.10.10">
    <property type="entry name" value="Ribonuclease Inhibitor"/>
    <property type="match status" value="1"/>
</dbReference>
<dbReference type="VEuPathDB" id="FungiDB:RhiirFUN_008067"/>
<dbReference type="VEuPathDB" id="FungiDB:FUN_009297"/>
<comment type="caution">
    <text evidence="1">The sequence shown here is derived from an EMBL/GenBank/DDBJ whole genome shotgun (WGS) entry which is preliminary data.</text>
</comment>
<dbReference type="VEuPathDB" id="FungiDB:RhiirA1_471622"/>